<reference evidence="1 2" key="1">
    <citation type="journal article" date="2018" name="Proc. Natl. Acad. Sci. U.S.A.">
        <title>Draft genome sequence of Camellia sinensis var. sinensis provides insights into the evolution of the tea genome and tea quality.</title>
        <authorList>
            <person name="Wei C."/>
            <person name="Yang H."/>
            <person name="Wang S."/>
            <person name="Zhao J."/>
            <person name="Liu C."/>
            <person name="Gao L."/>
            <person name="Xia E."/>
            <person name="Lu Y."/>
            <person name="Tai Y."/>
            <person name="She G."/>
            <person name="Sun J."/>
            <person name="Cao H."/>
            <person name="Tong W."/>
            <person name="Gao Q."/>
            <person name="Li Y."/>
            <person name="Deng W."/>
            <person name="Jiang X."/>
            <person name="Wang W."/>
            <person name="Chen Q."/>
            <person name="Zhang S."/>
            <person name="Li H."/>
            <person name="Wu J."/>
            <person name="Wang P."/>
            <person name="Li P."/>
            <person name="Shi C."/>
            <person name="Zheng F."/>
            <person name="Jian J."/>
            <person name="Huang B."/>
            <person name="Shan D."/>
            <person name="Shi M."/>
            <person name="Fang C."/>
            <person name="Yue Y."/>
            <person name="Li F."/>
            <person name="Li D."/>
            <person name="Wei S."/>
            <person name="Han B."/>
            <person name="Jiang C."/>
            <person name="Yin Y."/>
            <person name="Xia T."/>
            <person name="Zhang Z."/>
            <person name="Bennetzen J.L."/>
            <person name="Zhao S."/>
            <person name="Wan X."/>
        </authorList>
    </citation>
    <scope>NUCLEOTIDE SEQUENCE [LARGE SCALE GENOMIC DNA]</scope>
    <source>
        <strain evidence="2">cv. Shuchazao</strain>
        <tissue evidence="1">Leaf</tissue>
    </source>
</reference>
<evidence type="ECO:0000313" key="1">
    <source>
        <dbReference type="EMBL" id="THG09596.1"/>
    </source>
</evidence>
<dbReference type="Proteomes" id="UP000306102">
    <property type="component" value="Unassembled WGS sequence"/>
</dbReference>
<keyword evidence="2" id="KW-1185">Reference proteome</keyword>
<proteinExistence type="predicted"/>
<sequence>MQKCGDDKLAGFVKLVFQDGFIILITAEFKALLRRLSRLYWVNYKVVASGSVHMELVYFGYGWGGMGWGGVVHVFETDVKLFPPPLELRVNPILSSQNTTLVVLFNNKDYTISGIRPQCKATRPSLLEKYHAMALDFSIYHDVSSSVFGLDHIFATSSAFSDAPTMVTQLRRSASEEEEVLSAIRAKVRRG</sequence>
<accession>A0A4S4E311</accession>
<dbReference type="AlphaFoldDB" id="A0A4S4E311"/>
<evidence type="ECO:0000313" key="2">
    <source>
        <dbReference type="Proteomes" id="UP000306102"/>
    </source>
</evidence>
<name>A0A4S4E311_CAMSN</name>
<organism evidence="1 2">
    <name type="scientific">Camellia sinensis var. sinensis</name>
    <name type="common">China tea</name>
    <dbReference type="NCBI Taxonomy" id="542762"/>
    <lineage>
        <taxon>Eukaryota</taxon>
        <taxon>Viridiplantae</taxon>
        <taxon>Streptophyta</taxon>
        <taxon>Embryophyta</taxon>
        <taxon>Tracheophyta</taxon>
        <taxon>Spermatophyta</taxon>
        <taxon>Magnoliopsida</taxon>
        <taxon>eudicotyledons</taxon>
        <taxon>Gunneridae</taxon>
        <taxon>Pentapetalae</taxon>
        <taxon>asterids</taxon>
        <taxon>Ericales</taxon>
        <taxon>Theaceae</taxon>
        <taxon>Camellia</taxon>
    </lineage>
</organism>
<dbReference type="EMBL" id="SDRB02008413">
    <property type="protein sequence ID" value="THG09596.1"/>
    <property type="molecule type" value="Genomic_DNA"/>
</dbReference>
<gene>
    <name evidence="1" type="ORF">TEA_006390</name>
</gene>
<protein>
    <submittedName>
        <fullName evidence="1">Uncharacterized protein</fullName>
    </submittedName>
</protein>
<comment type="caution">
    <text evidence="1">The sequence shown here is derived from an EMBL/GenBank/DDBJ whole genome shotgun (WGS) entry which is preliminary data.</text>
</comment>